<dbReference type="Proteomes" id="UP000017746">
    <property type="component" value="Chromosome"/>
</dbReference>
<dbReference type="GO" id="GO:0008726">
    <property type="term" value="F:alkanesulfonate monooxygenase activity"/>
    <property type="evidence" value="ECO:0007669"/>
    <property type="project" value="TreeGrafter"/>
</dbReference>
<keyword evidence="1" id="KW-0285">Flavoprotein</keyword>
<dbReference type="InterPro" id="IPR011251">
    <property type="entry name" value="Luciferase-like_dom"/>
</dbReference>
<evidence type="ECO:0000256" key="5">
    <source>
        <dbReference type="SAM" id="MobiDB-lite"/>
    </source>
</evidence>
<proteinExistence type="predicted"/>
<feature type="region of interest" description="Disordered" evidence="5">
    <location>
        <begin position="261"/>
        <end position="285"/>
    </location>
</feature>
<sequence>MTSSPRRLRIAVQLAPQHAGYTAIREAATAAEALGVDVIFNWDHFFPLGKIREGKHFEAWTMLGAWAESTSRAEIGALVSCVSYRNPDLLADMARTVDHVSDGRLVLGLGAGFREWEYTQYGYEFGTPAERVRDLGLALERIERRFAELNPPPTRPIPVLVAGGGPKTLRLVARHADIWHTFASGDELGEKSRLLDGFCHDRGRDPGEIERSTFVSGDPWEVAPAYREHGVTLFVVLASGPDFDLTDLKRWIAWRDEVTADARGGDRPAGTVPAQEASARTENRS</sequence>
<dbReference type="KEGG" id="afs:AFR_21525"/>
<organism evidence="7 8">
    <name type="scientific">Actinoplanes friuliensis DSM 7358</name>
    <dbReference type="NCBI Taxonomy" id="1246995"/>
    <lineage>
        <taxon>Bacteria</taxon>
        <taxon>Bacillati</taxon>
        <taxon>Actinomycetota</taxon>
        <taxon>Actinomycetes</taxon>
        <taxon>Micromonosporales</taxon>
        <taxon>Micromonosporaceae</taxon>
        <taxon>Actinoplanes</taxon>
    </lineage>
</organism>
<dbReference type="AlphaFoldDB" id="U5W3M9"/>
<evidence type="ECO:0000256" key="2">
    <source>
        <dbReference type="ARBA" id="ARBA00022643"/>
    </source>
</evidence>
<reference evidence="7 8" key="1">
    <citation type="journal article" date="2014" name="J. Biotechnol.">
        <title>Complete genome sequence of the actinobacterium Actinoplanes friuliensis HAG 010964, producer of the lipopeptide antibiotic friulimycin.</title>
        <authorList>
            <person name="Ruckert C."/>
            <person name="Szczepanowski R."/>
            <person name="Albersmeier A."/>
            <person name="Goesmann A."/>
            <person name="Fischer N."/>
            <person name="Steinkamper A."/>
            <person name="Puhler A."/>
            <person name="Biener R."/>
            <person name="Schwartz D."/>
            <person name="Kalinowski J."/>
        </authorList>
    </citation>
    <scope>NUCLEOTIDE SEQUENCE [LARGE SCALE GENOMIC DNA]</scope>
    <source>
        <strain evidence="7 8">DSM 7358</strain>
    </source>
</reference>
<evidence type="ECO:0000313" key="7">
    <source>
        <dbReference type="EMBL" id="AGZ42575.1"/>
    </source>
</evidence>
<feature type="domain" description="Luciferase-like" evidence="6">
    <location>
        <begin position="18"/>
        <end position="214"/>
    </location>
</feature>
<protein>
    <recommendedName>
        <fullName evidence="6">Luciferase-like domain-containing protein</fullName>
    </recommendedName>
</protein>
<keyword evidence="8" id="KW-1185">Reference proteome</keyword>
<dbReference type="Pfam" id="PF00296">
    <property type="entry name" value="Bac_luciferase"/>
    <property type="match status" value="1"/>
</dbReference>
<name>U5W3M9_9ACTN</name>
<evidence type="ECO:0000256" key="4">
    <source>
        <dbReference type="ARBA" id="ARBA00023033"/>
    </source>
</evidence>
<dbReference type="Gene3D" id="3.20.20.30">
    <property type="entry name" value="Luciferase-like domain"/>
    <property type="match status" value="1"/>
</dbReference>
<dbReference type="OrthoDB" id="143323at2"/>
<dbReference type="RefSeq" id="WP_023362947.1">
    <property type="nucleotide sequence ID" value="NC_022657.1"/>
</dbReference>
<dbReference type="SUPFAM" id="SSF51679">
    <property type="entry name" value="Bacterial luciferase-like"/>
    <property type="match status" value="1"/>
</dbReference>
<evidence type="ECO:0000256" key="1">
    <source>
        <dbReference type="ARBA" id="ARBA00022630"/>
    </source>
</evidence>
<dbReference type="PATRIC" id="fig|1246995.3.peg.4365"/>
<dbReference type="CDD" id="cd01097">
    <property type="entry name" value="Tetrahydromethanopterin_reductase"/>
    <property type="match status" value="1"/>
</dbReference>
<dbReference type="NCBIfam" id="TIGR03856">
    <property type="entry name" value="F420_MSMEG_2906"/>
    <property type="match status" value="1"/>
</dbReference>
<evidence type="ECO:0000256" key="3">
    <source>
        <dbReference type="ARBA" id="ARBA00023002"/>
    </source>
</evidence>
<dbReference type="PANTHER" id="PTHR42847:SF8">
    <property type="entry name" value="CONSERVED PROTEIN"/>
    <property type="match status" value="1"/>
</dbReference>
<keyword evidence="2" id="KW-0288">FMN</keyword>
<dbReference type="InterPro" id="IPR036661">
    <property type="entry name" value="Luciferase-like_sf"/>
</dbReference>
<evidence type="ECO:0000313" key="8">
    <source>
        <dbReference type="Proteomes" id="UP000017746"/>
    </source>
</evidence>
<keyword evidence="3" id="KW-0560">Oxidoreductase</keyword>
<gene>
    <name evidence="7" type="ORF">AFR_21525</name>
</gene>
<dbReference type="InterPro" id="IPR050172">
    <property type="entry name" value="SsuD_RutA_monooxygenase"/>
</dbReference>
<dbReference type="PANTHER" id="PTHR42847">
    <property type="entry name" value="ALKANESULFONATE MONOOXYGENASE"/>
    <property type="match status" value="1"/>
</dbReference>
<accession>U5W3M9</accession>
<dbReference type="EMBL" id="CP006272">
    <property type="protein sequence ID" value="AGZ42575.1"/>
    <property type="molecule type" value="Genomic_DNA"/>
</dbReference>
<dbReference type="STRING" id="1246995.AFR_21525"/>
<evidence type="ECO:0000259" key="6">
    <source>
        <dbReference type="Pfam" id="PF00296"/>
    </source>
</evidence>
<dbReference type="HOGENOM" id="CLU_027853_6_4_11"/>
<dbReference type="InterPro" id="IPR022480">
    <property type="entry name" value="F420_MSMEG2906"/>
</dbReference>
<keyword evidence="4" id="KW-0503">Monooxygenase</keyword>
<dbReference type="eggNOG" id="COG2141">
    <property type="taxonomic scope" value="Bacteria"/>
</dbReference>
<dbReference type="GO" id="GO:0046306">
    <property type="term" value="P:alkanesulfonate catabolic process"/>
    <property type="evidence" value="ECO:0007669"/>
    <property type="project" value="TreeGrafter"/>
</dbReference>